<sequence>MEISYFDQKVQAVCDQALKLIGLDKLKFRPMRRRNDRLNTKRGFVIGRTNLKTGLITIDIWTPKFRKPKAVASILRTLAHEAAHHQKPPYRSRFRGHLINRGHYPIFYRQVTRNIKKLKKDKILGSYFIK</sequence>
<dbReference type="Proteomes" id="UP000178783">
    <property type="component" value="Unassembled WGS sequence"/>
</dbReference>
<evidence type="ECO:0000313" key="2">
    <source>
        <dbReference type="Proteomes" id="UP000178783"/>
    </source>
</evidence>
<comment type="caution">
    <text evidence="1">The sequence shown here is derived from an EMBL/GenBank/DDBJ whole genome shotgun (WGS) entry which is preliminary data.</text>
</comment>
<evidence type="ECO:0000313" key="1">
    <source>
        <dbReference type="EMBL" id="OGF24096.1"/>
    </source>
</evidence>
<evidence type="ECO:0008006" key="3">
    <source>
        <dbReference type="Google" id="ProtNLM"/>
    </source>
</evidence>
<gene>
    <name evidence="1" type="ORF">A3H66_00990</name>
</gene>
<protein>
    <recommendedName>
        <fullName evidence="3">SprT-like domain-containing protein</fullName>
    </recommendedName>
</protein>
<organism evidence="1 2">
    <name type="scientific">Candidatus Falkowbacteria bacterium RIFCSPLOWO2_02_FULL_45_21</name>
    <dbReference type="NCBI Taxonomy" id="1797989"/>
    <lineage>
        <taxon>Bacteria</taxon>
        <taxon>Candidatus Falkowiibacteriota</taxon>
    </lineage>
</organism>
<dbReference type="AlphaFoldDB" id="A0A1F5SBW1"/>
<reference evidence="1 2" key="1">
    <citation type="journal article" date="2016" name="Nat. Commun.">
        <title>Thousands of microbial genomes shed light on interconnected biogeochemical processes in an aquifer system.</title>
        <authorList>
            <person name="Anantharaman K."/>
            <person name="Brown C.T."/>
            <person name="Hug L.A."/>
            <person name="Sharon I."/>
            <person name="Castelle C.J."/>
            <person name="Probst A.J."/>
            <person name="Thomas B.C."/>
            <person name="Singh A."/>
            <person name="Wilkins M.J."/>
            <person name="Karaoz U."/>
            <person name="Brodie E.L."/>
            <person name="Williams K.H."/>
            <person name="Hubbard S.S."/>
            <person name="Banfield J.F."/>
        </authorList>
    </citation>
    <scope>NUCLEOTIDE SEQUENCE [LARGE SCALE GENOMIC DNA]</scope>
</reference>
<dbReference type="EMBL" id="MFFW01000038">
    <property type="protein sequence ID" value="OGF24096.1"/>
    <property type="molecule type" value="Genomic_DNA"/>
</dbReference>
<proteinExistence type="predicted"/>
<accession>A0A1F5SBW1</accession>
<dbReference type="STRING" id="1797989.A3H66_00990"/>
<name>A0A1F5SBW1_9BACT</name>